<protein>
    <recommendedName>
        <fullName evidence="1">UmuC domain-containing protein</fullName>
    </recommendedName>
</protein>
<sequence length="72" mass="7939">MNSAYLSWEAVHRLQHGDALDLRAVPSVVGGDPVTRHGIVLTKSIPAKKYDIQTGECHTDDVDTNHIFIKLS</sequence>
<evidence type="ECO:0000313" key="3">
    <source>
        <dbReference type="Proteomes" id="UP000238916"/>
    </source>
</evidence>
<reference evidence="3" key="1">
    <citation type="submission" date="2018-02" db="EMBL/GenBank/DDBJ databases">
        <authorList>
            <person name="Hausmann B."/>
        </authorList>
    </citation>
    <scope>NUCLEOTIDE SEQUENCE [LARGE SCALE GENOMIC DNA]</scope>
    <source>
        <strain evidence="3">Peat soil MAG SbF1</strain>
    </source>
</reference>
<gene>
    <name evidence="2" type="ORF">SBF1_5420008</name>
</gene>
<feature type="domain" description="UmuC" evidence="1">
    <location>
        <begin position="1"/>
        <end position="55"/>
    </location>
</feature>
<evidence type="ECO:0000313" key="2">
    <source>
        <dbReference type="EMBL" id="SPF51928.1"/>
    </source>
</evidence>
<dbReference type="EMBL" id="OMOF01000493">
    <property type="protein sequence ID" value="SPF51928.1"/>
    <property type="molecule type" value="Genomic_DNA"/>
</dbReference>
<dbReference type="PROSITE" id="PS50173">
    <property type="entry name" value="UMUC"/>
    <property type="match status" value="1"/>
</dbReference>
<accession>A0A2U3LJ96</accession>
<proteinExistence type="predicted"/>
<dbReference type="GO" id="GO:0006281">
    <property type="term" value="P:DNA repair"/>
    <property type="evidence" value="ECO:0007669"/>
    <property type="project" value="InterPro"/>
</dbReference>
<evidence type="ECO:0000259" key="1">
    <source>
        <dbReference type="PROSITE" id="PS50173"/>
    </source>
</evidence>
<dbReference type="InterPro" id="IPR001126">
    <property type="entry name" value="UmuC"/>
</dbReference>
<dbReference type="AlphaFoldDB" id="A0A2U3LJ96"/>
<name>A0A2U3LJ96_9FIRM</name>
<dbReference type="Proteomes" id="UP000238916">
    <property type="component" value="Unassembled WGS sequence"/>
</dbReference>
<organism evidence="2 3">
    <name type="scientific">Candidatus Desulfosporosinus infrequens</name>
    <dbReference type="NCBI Taxonomy" id="2043169"/>
    <lineage>
        <taxon>Bacteria</taxon>
        <taxon>Bacillati</taxon>
        <taxon>Bacillota</taxon>
        <taxon>Clostridia</taxon>
        <taxon>Eubacteriales</taxon>
        <taxon>Desulfitobacteriaceae</taxon>
        <taxon>Desulfosporosinus</taxon>
    </lineage>
</organism>